<dbReference type="Proteomes" id="UP001237843">
    <property type="component" value="Unassembled WGS sequence"/>
</dbReference>
<sequence>MDKIFKEIINKYHPVQWLAKCVEKERKRNSKAFDYTKDLYNKTEFLNILSDIVIRISQNIKLNTKIPTDIEFEYFFRGYINTEAFKTKLIEKHGLDAMPLIMHEQIKFVDNKKNILGRMIVLYGKYEDEIKKATGLSLNDLIVIFFIIKSRYSEKNFYIFQEDYVSTYVVDGLQQDKIENFLDYFSITIKEYRQKLKSLGIDKSKLNSFRLIEKYPIIKIDKIGYIVPNIDNLMQSISSNLNIHLLEQYQAKGEGLKFNNLLGAKFEDYVTELTKQNFDNLKSADSIVPKNSLNSEFVIDCQDTSIVVEVKKLTLKRDTSFKDDIEDFNNILERHLVKAFAQVETTFNYVKNKNKIGIIVIFDYINFPTMINSYLKSKYPIYYKKDKKGNVTEGISLNYPDNILIMHIGSYEALMANSKQEIIKILSTHLEKKYNEKGDIIFTISELEKKQENSFLSKEFDNFASLKRLTNEGIVQEEIKFSSFSKDNKVKL</sequence>
<evidence type="ECO:0000313" key="2">
    <source>
        <dbReference type="Proteomes" id="UP001237843"/>
    </source>
</evidence>
<reference evidence="1" key="1">
    <citation type="journal article" date="2023" name="Antibiotics">
        <title>Genomic Characterization of Antibiotic-Resistant Campylobacterales Isolated from Chilean Poultry Meat.</title>
        <authorList>
            <person name="Concha-Toloza M."/>
            <person name="Lopez-Cantillo M."/>
            <person name="Molina-Mora J.A."/>
            <person name="Collado L."/>
        </authorList>
    </citation>
    <scope>NUCLEOTIDE SEQUENCE</scope>
    <source>
        <strain evidence="1">FR1p273A</strain>
    </source>
</reference>
<proteinExistence type="predicted"/>
<evidence type="ECO:0000313" key="1">
    <source>
        <dbReference type="EMBL" id="MDK2063239.1"/>
    </source>
</evidence>
<accession>A0AAW6VT29</accession>
<name>A0AAW6VT29_9BACT</name>
<evidence type="ECO:0008006" key="3">
    <source>
        <dbReference type="Google" id="ProtNLM"/>
    </source>
</evidence>
<comment type="caution">
    <text evidence="1">The sequence shown here is derived from an EMBL/GenBank/DDBJ whole genome shotgun (WGS) entry which is preliminary data.</text>
</comment>
<dbReference type="AlphaFoldDB" id="A0AAW6VT29"/>
<dbReference type="RefSeq" id="WP_284075196.1">
    <property type="nucleotide sequence ID" value="NZ_JAQTJH010000025.1"/>
</dbReference>
<reference evidence="1" key="2">
    <citation type="submission" date="2023-02" db="EMBL/GenBank/DDBJ databases">
        <authorList>
            <person name="Concha-Toloza M."/>
            <person name="Lopez-Cantillo M."/>
            <person name="Molina-Mora J."/>
            <person name="Collado L."/>
        </authorList>
    </citation>
    <scope>NUCLEOTIDE SEQUENCE</scope>
    <source>
        <strain evidence="1">FR1p273A</strain>
    </source>
</reference>
<organism evidence="1 2">
    <name type="scientific">Aliarcobacter butzleri</name>
    <dbReference type="NCBI Taxonomy" id="28197"/>
    <lineage>
        <taxon>Bacteria</taxon>
        <taxon>Pseudomonadati</taxon>
        <taxon>Campylobacterota</taxon>
        <taxon>Epsilonproteobacteria</taxon>
        <taxon>Campylobacterales</taxon>
        <taxon>Arcobacteraceae</taxon>
        <taxon>Aliarcobacter</taxon>
    </lineage>
</organism>
<dbReference type="EMBL" id="JAQTJH010000025">
    <property type="protein sequence ID" value="MDK2063239.1"/>
    <property type="molecule type" value="Genomic_DNA"/>
</dbReference>
<protein>
    <recommendedName>
        <fullName evidence="3">Restriction endonuclease</fullName>
    </recommendedName>
</protein>
<gene>
    <name evidence="1" type="ORF">PT520_11995</name>
</gene>